<dbReference type="InterPro" id="IPR032812">
    <property type="entry name" value="SbsA_Ig"/>
</dbReference>
<dbReference type="KEGG" id="scor:J3U87_22240"/>
<organism evidence="7 8">
    <name type="scientific">Sulfidibacter corallicola</name>
    <dbReference type="NCBI Taxonomy" id="2818388"/>
    <lineage>
        <taxon>Bacteria</taxon>
        <taxon>Pseudomonadati</taxon>
        <taxon>Acidobacteriota</taxon>
        <taxon>Holophagae</taxon>
        <taxon>Acanthopleuribacterales</taxon>
        <taxon>Acanthopleuribacteraceae</taxon>
        <taxon>Sulfidibacter</taxon>
    </lineage>
</organism>
<dbReference type="Gene3D" id="2.180.10.10">
    <property type="entry name" value="RHS repeat-associated core"/>
    <property type="match status" value="2"/>
</dbReference>
<accession>A0A8A4THR7</accession>
<keyword evidence="2" id="KW-0677">Repeat</keyword>
<proteinExistence type="predicted"/>
<protein>
    <submittedName>
        <fullName evidence="7">Ig-like domain-containing protein</fullName>
    </submittedName>
</protein>
<dbReference type="Proteomes" id="UP000663929">
    <property type="component" value="Chromosome"/>
</dbReference>
<feature type="chain" id="PRO_5035259128" evidence="4">
    <location>
        <begin position="23"/>
        <end position="4488"/>
    </location>
</feature>
<dbReference type="InterPro" id="IPR013783">
    <property type="entry name" value="Ig-like_fold"/>
</dbReference>
<dbReference type="Pfam" id="PF25023">
    <property type="entry name" value="TEN_YD-shell"/>
    <property type="match status" value="1"/>
</dbReference>
<keyword evidence="8" id="KW-1185">Reference proteome</keyword>
<evidence type="ECO:0000256" key="4">
    <source>
        <dbReference type="SAM" id="SignalP"/>
    </source>
</evidence>
<evidence type="ECO:0000259" key="5">
    <source>
        <dbReference type="Pfam" id="PF13205"/>
    </source>
</evidence>
<gene>
    <name evidence="7" type="ORF">J3U87_22240</name>
</gene>
<evidence type="ECO:0000256" key="2">
    <source>
        <dbReference type="ARBA" id="ARBA00022737"/>
    </source>
</evidence>
<feature type="domain" description="SbsA Ig-like" evidence="5">
    <location>
        <begin position="1571"/>
        <end position="1671"/>
    </location>
</feature>
<name>A0A8A4THR7_SULCO</name>
<feature type="region of interest" description="Disordered" evidence="3">
    <location>
        <begin position="3619"/>
        <end position="3661"/>
    </location>
</feature>
<keyword evidence="1 4" id="KW-0732">Signal</keyword>
<dbReference type="NCBIfam" id="TIGR03696">
    <property type="entry name" value="Rhs_assc_core"/>
    <property type="match status" value="1"/>
</dbReference>
<dbReference type="Pfam" id="PF13205">
    <property type="entry name" value="Big_5"/>
    <property type="match status" value="2"/>
</dbReference>
<evidence type="ECO:0000313" key="8">
    <source>
        <dbReference type="Proteomes" id="UP000663929"/>
    </source>
</evidence>
<dbReference type="EMBL" id="CP071793">
    <property type="protein sequence ID" value="QTD48308.1"/>
    <property type="molecule type" value="Genomic_DNA"/>
</dbReference>
<dbReference type="InterPro" id="IPR050708">
    <property type="entry name" value="T6SS_VgrG/RHS"/>
</dbReference>
<feature type="compositionally biased region" description="Low complexity" evidence="3">
    <location>
        <begin position="3628"/>
        <end position="3639"/>
    </location>
</feature>
<dbReference type="RefSeq" id="WP_237377963.1">
    <property type="nucleotide sequence ID" value="NZ_CP071793.1"/>
</dbReference>
<evidence type="ECO:0000256" key="1">
    <source>
        <dbReference type="ARBA" id="ARBA00022729"/>
    </source>
</evidence>
<feature type="domain" description="SbsA Ig-like" evidence="5">
    <location>
        <begin position="935"/>
        <end position="1036"/>
    </location>
</feature>
<reference evidence="7" key="1">
    <citation type="submission" date="2021-03" db="EMBL/GenBank/DDBJ databases">
        <title>Acanthopleuribacteraceae sp. M133.</title>
        <authorList>
            <person name="Wang G."/>
        </authorList>
    </citation>
    <scope>NUCLEOTIDE SEQUENCE</scope>
    <source>
        <strain evidence="7">M133</strain>
    </source>
</reference>
<evidence type="ECO:0000313" key="7">
    <source>
        <dbReference type="EMBL" id="QTD48308.1"/>
    </source>
</evidence>
<sequence length="4488" mass="491772">MCIKRLILFAVLPFGLCFSAFAQETLAIALDEIARFRPEADATISGTVAPVDATLSLDGAALTLDPAGRFSQPVTLFEGRNTFDLTATAPNQEPARQQIVLFRDTQPPKISISAPLPETYTNAPTMTVSGRAIDLLAESLALTRDGTPVSHQHGVFIDRDLPLTPGTNTFTYVAIDEAGNAISHPLAVHHKTIPPDASLSLPDAVAARSSFSVDLAFDPADQVVGWDLYLDETLVHQGRDDTDFSADFEDDGSRESHLVRLTVRDRFGNRAHFERTIAVAHPQYVFGTVLDDATSYPIPDLPVQLMTGSGGSSVIVTTDALGRFQAFLSGSPILARVDAPEWLPLARVRFSEPGQGTRFFDLRLTRRNEPVSTQQPFEDVGLHLTLSGFSGTARITPFEAQALPALLPLGYAPLGGFELTEMTGQGTLQARFSQLPSTLPPNSDVWLLKLDPSQFGVPQAKAFAPRAKKGVASLAPKQQRVTTQIHPAYNLDQRFKAEPPSPAWTTTARLATQGSRLDAVWTQAGSGLYLAVYRDPRLGEPVPAIGDSLIWDTTEFITFREGLDLSLSPKRVSILDEPQTRVTFHSSGVPTGSALGVIRCREVHRFIGGESLLPDYDLDLLAYHYGHFDDGKPVVTGSLRLRAHSSIERGHTTSASIFMNPLPVTSERPSFSYASVHDLGRLILDFGPTPEAPRAIQVQLNERLIPPLIGGATHALGFTLHTSQALATAPTLRYSGPDAVSLILLRRRDAQTWVYAGRLRQEEGVWVNDPAQTDLHDSGGFALVALDFPITELRGHVSDGGAPVGDVVVCTDRHPWVGLSVTAAGAANDPQLQPTKKPRAKTPSPFRTYGFSKYAPEHPGFGAAGKPTPKVAFFAAAPDATPGSFRFFLPQWPHAQTINAIDPATGRVAEDSFDDTSTEDLHTGVQLVLGPPDFRLLSHSPAHHQAHVARDATISLTFSHPLRYGDAQWPGIIVLRAPNNEPVPLHVRESEDFLSVTLRPRSPLADDTEYRLEISTQLRNRQDVHLRQATSFSFQTANRAVAGSLSLQRFTLVADGDQLSLQAPADAYPAGTELRLVNLETAWSFTEALTAGGYQRVLQGDLGDRFQLVATTPSGKVARLELDTVRTGPNQYMLGAQPFQFALNAQIRVHIDAVVHGIGREVAFRATDPATLLNRLNTLPIPSAVANGTVAQALEVEAVDGGPLPRLNGRLSFTLSPEALADPNLALFAVGPDIAVPLDPHQPEIRETRPTMAVMDWGAIVGGTFERGQTAPAAKRNRQAKRFSGLILTFGLGLSGATRMAFALYAGGPLLPITTRSLRQDVREATQENYGNLFWVEGEPDWYQRERFMDGDTAFYPIQSAYVYRLRTQGEARYFDYLGATGTDGSAVLAAEVGIRLPALYALDPATGQFSPMRLSGAGIFSVHEGLLPWPEEGDTRSQARVRIDWEVVEEDDEGNLVVADRETQIFQRTGALHLGGAENPTPTRHLRAIVKADRPLDRVELRLENRTTATEFKPTELPIQIPVIIGPADLTGNLHLKAAFRVFDQGSAEGQDFVHHLFLKRGEDGGSIANVAPMVLSSQPYDGETDILVAEPMYLEFSEPVSGISAETVVVSPQGGDPVTMVFTDGRGIPIDADDFLTELVMYPAGSLKFATGYQLDVNGLVDRDGDRLTQYDLRGEAQPFFRARFRTLDARSNQVTSRTTADHVYTAYRNIVVHAYPAPGAEASQYRVDLINTHGIGAAGANDNETSGQTALISSATFRAPGFHFADVALFPPRSLEALTGQEVLGVERGNRERLKRLPDGTLIVVKFNSPFQVTSLLHMLKAQGGKLVKLGQVRARQWIKEGAVDAIGPYLITGWLDIQAAGPLGFTEVRDLRPFLTQVAAEAALAPQGVAPDRFQYLWDQNQPVARYLNPSGIGEVAGFRHRAREGFELAFATMAYAYPGAHRIDTQANDLVVPVAQHWDPRALLRTVFPPVQDVATPEGAPGRRALGRMRVGIAENFAFIERTESGLAARNRDVAVYGEHSATRGGFVYLHDLPETPLLDEVTKPRFTLVFPNGMIDLAVDRDHGLLAVTTKNGSGQVIAVCDLRVLFQHILETGAEQHVVTDPAEDALFLATIVGQGGGAPIANNLFLHDGALFYSSSDQSLQRLPLRVVDYRSFGWLAYDLAQWQTGEVPTDDNGNRRNQPRFFLTHQPYAVLYATDLDLSEGGGMPQLTFTTEVGSYEVELFPKETLELTFEVEGGAGWSKTFTSAQIETNRMVGFHTGALAEYLQTQARALREHGFLAGKVHWKVTRTGQIRAQKSTAFLIAWRPPATRYRDPYRTESGLDLVAGAPDLFQQDLVLSARDPRVDLSLTRVHARDYAFSPGAYGVGMLDGTRLYQAMPAWWRPGTLPQTQAALAQADVHARLILEQPGRFQVEADVTDEGKTARLRHDPLSSLRRPKAEDPWVLIHDGNLAFTLFSRFDWPEYTQVLADLNTGFREDDEQGNGLRLPLMRPGFLGEAPAPLFTETLLESRQDRPWRNRMWATAKERYPETLHDLPNDGGGERRVKRIYLSDGAGTRIATQRVPSLSATAVYGYDGSGYLTQVSLKEDGNPEPRNVQLTWSPPLAQVGRFALKRLERIEASGVADPVVYEAVYGQADSLTVSEVGDGAARRQITRELDAAGRVTSAILAQVDAVPAYTVTFGETEGAWLSSGYSFQGEESRAFSLTWARRALTPLEGLAGAVAGFDWFLTGNSMRDQTFDYDAQGRMTHHEIDGGTWQWTWHNAPEFAREIASQTNPLNHTLVREVDPKTVTLRDADGTASVVTQISASGVPLQTTGLLGLVSGSTGSHHYRPINGDVHFRSPSTLTLRLPGTDQDLATTKVNAFGEAQSTNRLGKHTTITRDALGRPTQIERTDLGHTVTYDYAVVGNHRQMVVTEAGTDIKTTTRLDTMGRIVSQTRTAPGVDEEQRSFHYDALSRLRSIHDEFDELVSYTYYGDTDHILTVDDRIRRTEYEVAPVDGKGITVAGATVTLQGQPGPPIHLKTDVLGRVEETTMPHVGKVKLSYDLFGRVTGIAKADGGDTDQPSTKREDPAAGKAPVIEVMYDGANKRVTVADGFQETTSTLSYTDTAGLAQSFVEEDGGLAESLAFIRTVSLHENRLVIEQQDQNRTLVDRYALDGYGNLAAVDVGFSGMLVDSYHVTGAPEIVRVFDRSSGTPVEVGSQSYQFDSLGRIEGGTTLDDLPWRAGYDTRSRMASMTDTRGLTLSYAYDDRTDLVSTVQATGAPYRGEDGAATLFQRDAGTSVLNTESGSWLGDRTQTALSWDATTGTTATTRKGFRAAVTEDPIKSEVTEVQDYLYNRYGVEWEAFGRKVTIQEPNCEDHTLQFDAYGEPTQVQRNGKPVRRITRDGAGRVTQVERPGRVLKWKYNQTSDLLESIVGGTEAVTFSDWSQGRPGQIDVGQGRLIIDATYHKGGEPAQVTYRPKGGLPTEMQFNPQGDLVCLRRGNRPASHYTYNAWGAVETLRVGAGPILDVFQQGRELLNLPGAVQVQVDAQGRLSEVHHPGLQVKTYSYDANGRLKDVQIGGQPLRQHTYQGIFLNTIRDAQQDDVWGFDYTGDQGCRLQKLTRNDEPWQSWTYLPPSSGVNGESQSGSGSSGGSGDSSSQDAGATDGDPTVYFDRVHRATDPNGVTITYGYDPYGHVNALAVAAPDGSETHDFSYLYDEHGNQMRVTMEGLSVGFEDWSQGMPGRMIWGDGTEFTITRTEDGHFDTIRTNNGAYVLDLDWASRDLSEACPAPGTAGPPDSVITQVTRRAPGLEEVWTPTYSADLSLTGVRIDRTSSLGTDVIEERYGDSGNGVAKNKLLAGLTRVLNGTVLVQEAFCLDGTADERRISEVRRHATCATEDGEDDGADGGTPPPAPEVDIYAYDPALGHLTQVHKSNGDVMTYGWDGFRRLIERDKNGTAQERFEYDIQHRRVQAAVPGVGQHLVFAWHGSRVIAIGERSGASFNWTHAIGYGPFGPVFLRDLSGETDYYILTDHLGTPFAYKKADGDEVYFTPYSPWGELLATKPGDEGKPGQIPNKGFHLPPGAGFRTVSMGIGGHLIDHDSGLVNMHHRFYDPRLGHFLNPDYRIPDLYDPSTVKEPYAYAAGNPVLYWDPDGLYARSIHGYFTYLTALAAGLSEDRAREIAFFTWGPDATESLNAIGAIKLNASHGDLASLHSIIDVQQLHVIYPSKQSIGMMRGHAAKALQNLNLPELNRLLQWETTYRQRYGGTGSQTYKAYLSEDQLFGMISHYFQDSYSHTDSSMVDDPAHSYSVDVVDLPYWSGYALQGMTQKEIKSLLKPNRKVQVPYKTFTSPFGHFHPEMNKVSHESHHELGAEEDDPFLKPKVFQEMASTYYDLMVQFAKKTPGSTPRVSKSEFMGFVHLISQTTGKSASSRDANRHKTIQNIIRNMGDSDLQDVTLNFLPGDGSFLDLIELLENAPSQRRVDVRVQTHGGFPRK</sequence>
<dbReference type="InterPro" id="IPR022385">
    <property type="entry name" value="Rhs_assc_core"/>
</dbReference>
<dbReference type="Gene3D" id="2.60.40.10">
    <property type="entry name" value="Immunoglobulins"/>
    <property type="match status" value="2"/>
</dbReference>
<evidence type="ECO:0000259" key="6">
    <source>
        <dbReference type="Pfam" id="PF25023"/>
    </source>
</evidence>
<dbReference type="InterPro" id="IPR056823">
    <property type="entry name" value="TEN-like_YD-shell"/>
</dbReference>
<feature type="signal peptide" evidence="4">
    <location>
        <begin position="1"/>
        <end position="22"/>
    </location>
</feature>
<feature type="domain" description="Teneurin-like YD-shell" evidence="6">
    <location>
        <begin position="4015"/>
        <end position="4132"/>
    </location>
</feature>
<dbReference type="PANTHER" id="PTHR32305">
    <property type="match status" value="1"/>
</dbReference>
<evidence type="ECO:0000256" key="3">
    <source>
        <dbReference type="SAM" id="MobiDB-lite"/>
    </source>
</evidence>
<dbReference type="PANTHER" id="PTHR32305:SF15">
    <property type="entry name" value="PROTEIN RHSA-RELATED"/>
    <property type="match status" value="1"/>
</dbReference>